<reference evidence="8" key="1">
    <citation type="submission" date="2022-03" db="EMBL/GenBank/DDBJ databases">
        <authorList>
            <person name="Martin C."/>
        </authorList>
    </citation>
    <scope>NUCLEOTIDE SEQUENCE</scope>
</reference>
<evidence type="ECO:0000259" key="7">
    <source>
        <dbReference type="Pfam" id="PF00229"/>
    </source>
</evidence>
<dbReference type="GO" id="GO:0005125">
    <property type="term" value="F:cytokine activity"/>
    <property type="evidence" value="ECO:0007669"/>
    <property type="project" value="UniProtKB-KW"/>
</dbReference>
<evidence type="ECO:0000256" key="2">
    <source>
        <dbReference type="ARBA" id="ARBA00008670"/>
    </source>
</evidence>
<dbReference type="InterPro" id="IPR008983">
    <property type="entry name" value="Tumour_necrosis_fac-like_dom"/>
</dbReference>
<keyword evidence="6" id="KW-0732">Signal</keyword>
<feature type="region of interest" description="Disordered" evidence="5">
    <location>
        <begin position="28"/>
        <end position="47"/>
    </location>
</feature>
<dbReference type="Gene3D" id="2.60.120.40">
    <property type="match status" value="1"/>
</dbReference>
<dbReference type="Pfam" id="PF00229">
    <property type="entry name" value="TNF"/>
    <property type="match status" value="1"/>
</dbReference>
<comment type="similarity">
    <text evidence="2">Belongs to the tumor necrosis factor family.</text>
</comment>
<comment type="subcellular location">
    <subcellularLocation>
        <location evidence="1">Membrane</location>
    </subcellularLocation>
</comment>
<keyword evidence="3" id="KW-0202">Cytokine</keyword>
<dbReference type="InterPro" id="IPR006052">
    <property type="entry name" value="TNF_dom"/>
</dbReference>
<dbReference type="GO" id="GO:0016020">
    <property type="term" value="C:membrane"/>
    <property type="evidence" value="ECO:0007669"/>
    <property type="project" value="UniProtKB-SubCell"/>
</dbReference>
<evidence type="ECO:0000256" key="1">
    <source>
        <dbReference type="ARBA" id="ARBA00004370"/>
    </source>
</evidence>
<name>A0A8J1XLU6_OWEFU</name>
<evidence type="ECO:0000256" key="4">
    <source>
        <dbReference type="ARBA" id="ARBA00023136"/>
    </source>
</evidence>
<dbReference type="PANTHER" id="PTHR11471:SF13">
    <property type="entry name" value="TNF FAMILY PROFILE DOMAIN-CONTAINING PROTEIN"/>
    <property type="match status" value="1"/>
</dbReference>
<sequence>MKSLATAALLFLVFDPVQNLLTIRLSGHMKTGKVSDEEPKRTNNEENDFEHNILSSKINKTNVEYQVKFENILNASYPNDIKLRPNEETPQTFESRMNRLLVDEPIRARRTRRTLHKKKSVKRKSKKSRRGSIHVIPKIKSKYPLATSFDKHGNINSNWEAVSTTRSNLKLRIDSPRNASLYNAAYIMVKYTGNYFVYGQVFFHGQKHEMGHCLHVADTYKPCSETTCDDKEVMCSRTAAGHPENDNIVYNINTNYVGGVVYLKRYSTIRLAIDVKQNINKAKSIELDTSLCYFGAFSV</sequence>
<dbReference type="Proteomes" id="UP000749559">
    <property type="component" value="Unassembled WGS sequence"/>
</dbReference>
<organism evidence="8 9">
    <name type="scientific">Owenia fusiformis</name>
    <name type="common">Polychaete worm</name>
    <dbReference type="NCBI Taxonomy" id="6347"/>
    <lineage>
        <taxon>Eukaryota</taxon>
        <taxon>Metazoa</taxon>
        <taxon>Spiralia</taxon>
        <taxon>Lophotrochozoa</taxon>
        <taxon>Annelida</taxon>
        <taxon>Polychaeta</taxon>
        <taxon>Sedentaria</taxon>
        <taxon>Canalipalpata</taxon>
        <taxon>Sabellida</taxon>
        <taxon>Oweniida</taxon>
        <taxon>Oweniidae</taxon>
        <taxon>Owenia</taxon>
    </lineage>
</organism>
<protein>
    <recommendedName>
        <fullName evidence="7">THD domain-containing protein</fullName>
    </recommendedName>
</protein>
<evidence type="ECO:0000313" key="8">
    <source>
        <dbReference type="EMBL" id="CAH1777427.1"/>
    </source>
</evidence>
<comment type="caution">
    <text evidence="8">The sequence shown here is derived from an EMBL/GenBank/DDBJ whole genome shotgun (WGS) entry which is preliminary data.</text>
</comment>
<feature type="compositionally biased region" description="Basic and acidic residues" evidence="5">
    <location>
        <begin position="33"/>
        <end position="44"/>
    </location>
</feature>
<evidence type="ECO:0000256" key="3">
    <source>
        <dbReference type="ARBA" id="ARBA00022514"/>
    </source>
</evidence>
<feature type="signal peptide" evidence="6">
    <location>
        <begin position="1"/>
        <end position="19"/>
    </location>
</feature>
<dbReference type="GO" id="GO:0006955">
    <property type="term" value="P:immune response"/>
    <property type="evidence" value="ECO:0007669"/>
    <property type="project" value="InterPro"/>
</dbReference>
<keyword evidence="9" id="KW-1185">Reference proteome</keyword>
<feature type="chain" id="PRO_5044006175" description="THD domain-containing protein" evidence="6">
    <location>
        <begin position="20"/>
        <end position="299"/>
    </location>
</feature>
<dbReference type="PANTHER" id="PTHR11471">
    <property type="entry name" value="TUMOR NECROSIS FACTOR FAMILY MEMBER"/>
    <property type="match status" value="1"/>
</dbReference>
<keyword evidence="4" id="KW-0472">Membrane</keyword>
<proteinExistence type="inferred from homology"/>
<dbReference type="GO" id="GO:0005164">
    <property type="term" value="F:tumor necrosis factor receptor binding"/>
    <property type="evidence" value="ECO:0007669"/>
    <property type="project" value="InterPro"/>
</dbReference>
<evidence type="ECO:0000256" key="5">
    <source>
        <dbReference type="SAM" id="MobiDB-lite"/>
    </source>
</evidence>
<dbReference type="AlphaFoldDB" id="A0A8J1XLU6"/>
<evidence type="ECO:0000313" key="9">
    <source>
        <dbReference type="Proteomes" id="UP000749559"/>
    </source>
</evidence>
<dbReference type="SUPFAM" id="SSF49842">
    <property type="entry name" value="TNF-like"/>
    <property type="match status" value="1"/>
</dbReference>
<feature type="domain" description="THD" evidence="7">
    <location>
        <begin position="180"/>
        <end position="299"/>
    </location>
</feature>
<dbReference type="EMBL" id="CAIIXF020000002">
    <property type="protein sequence ID" value="CAH1777427.1"/>
    <property type="molecule type" value="Genomic_DNA"/>
</dbReference>
<gene>
    <name evidence="8" type="ORF">OFUS_LOCUS4473</name>
</gene>
<dbReference type="GO" id="GO:0005615">
    <property type="term" value="C:extracellular space"/>
    <property type="evidence" value="ECO:0007669"/>
    <property type="project" value="UniProtKB-KW"/>
</dbReference>
<evidence type="ECO:0000256" key="6">
    <source>
        <dbReference type="SAM" id="SignalP"/>
    </source>
</evidence>
<accession>A0A8J1XLU6</accession>